<dbReference type="SUPFAM" id="SSF102712">
    <property type="entry name" value="JAB1/MPN domain"/>
    <property type="match status" value="1"/>
</dbReference>
<evidence type="ECO:0000256" key="4">
    <source>
        <dbReference type="ARBA" id="ARBA00022833"/>
    </source>
</evidence>
<dbReference type="GO" id="GO:0008237">
    <property type="term" value="F:metallopeptidase activity"/>
    <property type="evidence" value="ECO:0007669"/>
    <property type="project" value="UniProtKB-KW"/>
</dbReference>
<evidence type="ECO:0000313" key="7">
    <source>
        <dbReference type="EMBL" id="HAC6676367.1"/>
    </source>
</evidence>
<reference evidence="7" key="1">
    <citation type="journal article" date="2018" name="Genome Biol.">
        <title>SKESA: strategic k-mer extension for scrupulous assemblies.</title>
        <authorList>
            <person name="Souvorov A."/>
            <person name="Agarwala R."/>
            <person name="Lipman D.J."/>
        </authorList>
    </citation>
    <scope>NUCLEOTIDE SEQUENCE</scope>
    <source>
        <strain evidence="7">M138</strain>
    </source>
</reference>
<evidence type="ECO:0000256" key="5">
    <source>
        <dbReference type="ARBA" id="ARBA00023049"/>
    </source>
</evidence>
<dbReference type="PROSITE" id="PS50249">
    <property type="entry name" value="MPN"/>
    <property type="match status" value="1"/>
</dbReference>
<reference evidence="7" key="2">
    <citation type="submission" date="2018-07" db="EMBL/GenBank/DDBJ databases">
        <authorList>
            <consortium name="NCBI Pathogen Detection Project"/>
        </authorList>
    </citation>
    <scope>NUCLEOTIDE SEQUENCE</scope>
    <source>
        <strain evidence="7">M138</strain>
    </source>
</reference>
<dbReference type="InterPro" id="IPR037518">
    <property type="entry name" value="MPN"/>
</dbReference>
<organism evidence="7">
    <name type="scientific">Salmonella enterica subsp. enterica serovar Eastbourne</name>
    <dbReference type="NCBI Taxonomy" id="486993"/>
    <lineage>
        <taxon>Bacteria</taxon>
        <taxon>Pseudomonadati</taxon>
        <taxon>Pseudomonadota</taxon>
        <taxon>Gammaproteobacteria</taxon>
        <taxon>Enterobacterales</taxon>
        <taxon>Enterobacteriaceae</taxon>
        <taxon>Salmonella</taxon>
    </lineage>
</organism>
<keyword evidence="4" id="KW-0862">Zinc</keyword>
<keyword evidence="1" id="KW-0645">Protease</keyword>
<evidence type="ECO:0000256" key="3">
    <source>
        <dbReference type="ARBA" id="ARBA00022801"/>
    </source>
</evidence>
<dbReference type="PANTHER" id="PTHR30471:SF3">
    <property type="entry name" value="UPF0758 PROTEIN YEES-RELATED"/>
    <property type="match status" value="1"/>
</dbReference>
<dbReference type="PROSITE" id="PS01302">
    <property type="entry name" value="UPF0758"/>
    <property type="match status" value="1"/>
</dbReference>
<dbReference type="AlphaFoldDB" id="A0A702F9S3"/>
<gene>
    <name evidence="7" type="primary">radC</name>
    <name evidence="7" type="ORF">G0D12_11620</name>
</gene>
<dbReference type="CDD" id="cd08071">
    <property type="entry name" value="MPN_DUF2466"/>
    <property type="match status" value="1"/>
</dbReference>
<comment type="caution">
    <text evidence="7">The sequence shown here is derived from an EMBL/GenBank/DDBJ whole genome shotgun (WGS) entry which is preliminary data.</text>
</comment>
<dbReference type="PANTHER" id="PTHR30471">
    <property type="entry name" value="DNA REPAIR PROTEIN RADC"/>
    <property type="match status" value="1"/>
</dbReference>
<dbReference type="InterPro" id="IPR025657">
    <property type="entry name" value="RadC_JAB"/>
</dbReference>
<evidence type="ECO:0000256" key="1">
    <source>
        <dbReference type="ARBA" id="ARBA00022670"/>
    </source>
</evidence>
<dbReference type="InterPro" id="IPR020891">
    <property type="entry name" value="UPF0758_CS"/>
</dbReference>
<feature type="domain" description="MPN" evidence="6">
    <location>
        <begin position="40"/>
        <end position="162"/>
    </location>
</feature>
<dbReference type="EMBL" id="DAAMHJ010000008">
    <property type="protein sequence ID" value="HAC6676367.1"/>
    <property type="molecule type" value="Genomic_DNA"/>
</dbReference>
<dbReference type="NCBIfam" id="TIGR00608">
    <property type="entry name" value="radc"/>
    <property type="match status" value="1"/>
</dbReference>
<proteinExistence type="predicted"/>
<keyword evidence="3" id="KW-0378">Hydrolase</keyword>
<accession>A0A702F9S3</accession>
<protein>
    <submittedName>
        <fullName evidence="7">DNA repair protein RadC</fullName>
    </submittedName>
</protein>
<dbReference type="GO" id="GO:0006508">
    <property type="term" value="P:proteolysis"/>
    <property type="evidence" value="ECO:0007669"/>
    <property type="project" value="UniProtKB-KW"/>
</dbReference>
<evidence type="ECO:0000256" key="2">
    <source>
        <dbReference type="ARBA" id="ARBA00022723"/>
    </source>
</evidence>
<keyword evidence="2" id="KW-0479">Metal-binding</keyword>
<sequence>MLFKPAKEKGYYTINQPVTEQDIFDIANTLLARRFKRRTKLTSPNQTREYFKLKLASYEYEVFCAMFLNNQNQVLAFEELFRGTINETAIYPREVVKQALSLNAAAIIFVHNHPSGDPEPSKADKHITLRLKYALELVDVRVLDHFIVAGDSSISMAERGLL</sequence>
<dbReference type="Pfam" id="PF04002">
    <property type="entry name" value="RadC"/>
    <property type="match status" value="1"/>
</dbReference>
<dbReference type="Gene3D" id="3.40.140.10">
    <property type="entry name" value="Cytidine Deaminase, domain 2"/>
    <property type="match status" value="1"/>
</dbReference>
<evidence type="ECO:0000259" key="6">
    <source>
        <dbReference type="PROSITE" id="PS50249"/>
    </source>
</evidence>
<dbReference type="GO" id="GO:0046872">
    <property type="term" value="F:metal ion binding"/>
    <property type="evidence" value="ECO:0007669"/>
    <property type="project" value="UniProtKB-KW"/>
</dbReference>
<name>A0A702F9S3_SALET</name>
<keyword evidence="5" id="KW-0482">Metalloprotease</keyword>
<dbReference type="InterPro" id="IPR001405">
    <property type="entry name" value="UPF0758"/>
</dbReference>